<evidence type="ECO:0000256" key="3">
    <source>
        <dbReference type="ARBA" id="ARBA00023274"/>
    </source>
</evidence>
<evidence type="ECO:0000313" key="5">
    <source>
        <dbReference type="Proteomes" id="UP000194003"/>
    </source>
</evidence>
<keyword evidence="3" id="KW-0687">Ribonucleoprotein</keyword>
<dbReference type="GO" id="GO:1990904">
    <property type="term" value="C:ribonucleoprotein complex"/>
    <property type="evidence" value="ECO:0007669"/>
    <property type="project" value="UniProtKB-KW"/>
</dbReference>
<dbReference type="PANTHER" id="PTHR13528">
    <property type="entry name" value="39S RIBOSOMAL PROTEIN L28, MITOCHONDRIAL"/>
    <property type="match status" value="1"/>
</dbReference>
<proteinExistence type="inferred from homology"/>
<dbReference type="STRING" id="1434232.MAIT1_04116"/>
<keyword evidence="5" id="KW-1185">Reference proteome</keyword>
<dbReference type="AlphaFoldDB" id="A0A1Y2K4E4"/>
<reference evidence="4 5" key="1">
    <citation type="journal article" date="2016" name="BMC Genomics">
        <title>Combined genomic and structural analyses of a cultured magnetotactic bacterium reveals its niche adaptation to a dynamic environment.</title>
        <authorList>
            <person name="Araujo A.C."/>
            <person name="Morillo V."/>
            <person name="Cypriano J."/>
            <person name="Teixeira L.C."/>
            <person name="Leao P."/>
            <person name="Lyra S."/>
            <person name="Almeida L.G."/>
            <person name="Bazylinski D.A."/>
            <person name="Vasconcellos A.T."/>
            <person name="Abreu F."/>
            <person name="Lins U."/>
        </authorList>
    </citation>
    <scope>NUCLEOTIDE SEQUENCE [LARGE SCALE GENOMIC DNA]</scope>
    <source>
        <strain evidence="4 5">IT-1</strain>
    </source>
</reference>
<dbReference type="InterPro" id="IPR037147">
    <property type="entry name" value="Ribosomal_bL28_sf"/>
</dbReference>
<dbReference type="Gene3D" id="2.30.170.40">
    <property type="entry name" value="Ribosomal protein L28/L24"/>
    <property type="match status" value="1"/>
</dbReference>
<evidence type="ECO:0000256" key="2">
    <source>
        <dbReference type="ARBA" id="ARBA00022980"/>
    </source>
</evidence>
<name>A0A1Y2K4E4_9PROT</name>
<protein>
    <submittedName>
        <fullName evidence="4">Putative 50S ribosomal protein L28</fullName>
    </submittedName>
</protein>
<dbReference type="GO" id="GO:0005840">
    <property type="term" value="C:ribosome"/>
    <property type="evidence" value="ECO:0007669"/>
    <property type="project" value="UniProtKB-KW"/>
</dbReference>
<dbReference type="Pfam" id="PF00830">
    <property type="entry name" value="Ribosomal_L28"/>
    <property type="match status" value="1"/>
</dbReference>
<sequence length="64" mass="7105">MPNIQQKAFFSMALGKHVRVTLSTSEMRTVDRRGGLDEYLLASKPEALSATMLKLRQQIAARAA</sequence>
<accession>A0A1Y2K4E4</accession>
<dbReference type="PANTHER" id="PTHR13528:SF2">
    <property type="entry name" value="LARGE RIBOSOMAL SUBUNIT PROTEIN BL28M"/>
    <property type="match status" value="1"/>
</dbReference>
<gene>
    <name evidence="4" type="ORF">MAIT1_04116</name>
</gene>
<dbReference type="Proteomes" id="UP000194003">
    <property type="component" value="Unassembled WGS sequence"/>
</dbReference>
<dbReference type="SUPFAM" id="SSF143800">
    <property type="entry name" value="L28p-like"/>
    <property type="match status" value="1"/>
</dbReference>
<keyword evidence="2 4" id="KW-0689">Ribosomal protein</keyword>
<dbReference type="EMBL" id="LVJN01000019">
    <property type="protein sequence ID" value="OSM04248.1"/>
    <property type="molecule type" value="Genomic_DNA"/>
</dbReference>
<dbReference type="GO" id="GO:0003735">
    <property type="term" value="F:structural constituent of ribosome"/>
    <property type="evidence" value="ECO:0007669"/>
    <property type="project" value="InterPro"/>
</dbReference>
<evidence type="ECO:0000256" key="1">
    <source>
        <dbReference type="ARBA" id="ARBA00008760"/>
    </source>
</evidence>
<evidence type="ECO:0000313" key="4">
    <source>
        <dbReference type="EMBL" id="OSM04248.1"/>
    </source>
</evidence>
<organism evidence="4 5">
    <name type="scientific">Magnetofaba australis IT-1</name>
    <dbReference type="NCBI Taxonomy" id="1434232"/>
    <lineage>
        <taxon>Bacteria</taxon>
        <taxon>Pseudomonadati</taxon>
        <taxon>Pseudomonadota</taxon>
        <taxon>Magnetococcia</taxon>
        <taxon>Magnetococcales</taxon>
        <taxon>Magnetococcaceae</taxon>
        <taxon>Magnetofaba</taxon>
    </lineage>
</organism>
<dbReference type="InterPro" id="IPR034704">
    <property type="entry name" value="Ribosomal_bL28/bL31-like_sf"/>
</dbReference>
<comment type="caution">
    <text evidence="4">The sequence shown here is derived from an EMBL/GenBank/DDBJ whole genome shotgun (WGS) entry which is preliminary data.</text>
</comment>
<dbReference type="InterPro" id="IPR026569">
    <property type="entry name" value="Ribosomal_bL28"/>
</dbReference>
<comment type="similarity">
    <text evidence="1">Belongs to the bacterial ribosomal protein bL28 family.</text>
</comment>